<dbReference type="InterPro" id="IPR023415">
    <property type="entry name" value="LDLR_class-A_CS"/>
</dbReference>
<keyword evidence="15" id="KW-1185">Reference proteome</keyword>
<accession>A0AAV2R9R6</accession>
<keyword evidence="2" id="KW-0245">EGF-like domain</keyword>
<evidence type="ECO:0000256" key="7">
    <source>
        <dbReference type="ARBA" id="ARBA00022989"/>
    </source>
</evidence>
<evidence type="ECO:0000256" key="12">
    <source>
        <dbReference type="PROSITE-ProRule" id="PRU00124"/>
    </source>
</evidence>
<keyword evidence="10" id="KW-0675">Receptor</keyword>
<evidence type="ECO:0000256" key="4">
    <source>
        <dbReference type="ARBA" id="ARBA00022692"/>
    </source>
</evidence>
<dbReference type="SMART" id="SM00192">
    <property type="entry name" value="LDLa"/>
    <property type="match status" value="5"/>
</dbReference>
<dbReference type="CDD" id="cd00112">
    <property type="entry name" value="LDLa"/>
    <property type="match status" value="4"/>
</dbReference>
<dbReference type="InterPro" id="IPR000033">
    <property type="entry name" value="LDLR_classB_rpt"/>
</dbReference>
<keyword evidence="4" id="KW-0812">Transmembrane</keyword>
<dbReference type="FunFam" id="2.120.10.30:FF:000241">
    <property type="entry name" value="Low-density lipoprotein receptor-related protein 6"/>
    <property type="match status" value="1"/>
</dbReference>
<feature type="non-terminal residue" evidence="14">
    <location>
        <position position="485"/>
    </location>
</feature>
<feature type="disulfide bond" evidence="12">
    <location>
        <begin position="444"/>
        <end position="459"/>
    </location>
</feature>
<evidence type="ECO:0000256" key="10">
    <source>
        <dbReference type="ARBA" id="ARBA00023170"/>
    </source>
</evidence>
<evidence type="ECO:0000256" key="3">
    <source>
        <dbReference type="ARBA" id="ARBA00022583"/>
    </source>
</evidence>
<keyword evidence="11" id="KW-0325">Glycoprotein</keyword>
<dbReference type="InterPro" id="IPR036055">
    <property type="entry name" value="LDL_receptor-like_sf"/>
</dbReference>
<comment type="caution">
    <text evidence="12">Lacks conserved residue(s) required for the propagation of feature annotation.</text>
</comment>
<keyword evidence="6" id="KW-0677">Repeat</keyword>
<keyword evidence="5" id="KW-0732">Signal</keyword>
<proteinExistence type="predicted"/>
<dbReference type="InterPro" id="IPR051221">
    <property type="entry name" value="LDLR-related"/>
</dbReference>
<evidence type="ECO:0000256" key="11">
    <source>
        <dbReference type="ARBA" id="ARBA00023180"/>
    </source>
</evidence>
<name>A0AAV2R9R6_MEGNR</name>
<evidence type="ECO:0000256" key="9">
    <source>
        <dbReference type="ARBA" id="ARBA00023157"/>
    </source>
</evidence>
<dbReference type="PRINTS" id="PR00261">
    <property type="entry name" value="LDLRECEPTOR"/>
</dbReference>
<dbReference type="InterPro" id="IPR011042">
    <property type="entry name" value="6-blade_b-propeller_TolB-like"/>
</dbReference>
<evidence type="ECO:0000256" key="6">
    <source>
        <dbReference type="ARBA" id="ARBA00022737"/>
    </source>
</evidence>
<sequence length="485" mass="54032">SLSSLSVCRMDDAEKRKILVHGNLSHARAIVLDPAKGYMYWTVWQFTVGLNENGAKIEVAWMDGTNRRDFVNTGLQWPNGLSIDYENRFLYWCDGFFQRIERIGLDGSNRKVILNGPHLNHPYGIAYHSGIIYWSEFQNGTIKKATVNNPEDAITFQVENPYIFDVKVFANDSQLTTNNCTNNDFKCFDLCLATPEGPHCDCPTGFQIGGENNNLCDPILNFTQPILCDEDQFQCKKNLRCIDRRYLCDGDNDCLDNSDEDSSPGGVCDSVECDHMFKCKSNNCIESYFVCDGDFDCIDGSDEGPDVCEDPPCQPGQFRCEVSRRCIPPSWLCDIDNDCGPGDNSDEHDKCEYPECGPTELTCGNKRCLPNYYVCDGDDDCRDGTDEMFCETFCASANKAGLATSPYCSNICLNITTKDACNSNAACHTCTDEEVKCLGLNQICDGVPDCEDGADEESCDPVPGAECGSEEFQCTKLRECIPKVF</sequence>
<dbReference type="EMBL" id="CAXKWB010017584">
    <property type="protein sequence ID" value="CAL4119324.1"/>
    <property type="molecule type" value="Genomic_DNA"/>
</dbReference>
<dbReference type="GO" id="GO:0005886">
    <property type="term" value="C:plasma membrane"/>
    <property type="evidence" value="ECO:0007669"/>
    <property type="project" value="TreeGrafter"/>
</dbReference>
<evidence type="ECO:0000313" key="14">
    <source>
        <dbReference type="EMBL" id="CAL4119324.1"/>
    </source>
</evidence>
<feature type="repeat" description="LDL-receptor class B" evidence="13">
    <location>
        <begin position="37"/>
        <end position="87"/>
    </location>
</feature>
<dbReference type="SUPFAM" id="SSF57424">
    <property type="entry name" value="LDL receptor-like module"/>
    <property type="match status" value="4"/>
</dbReference>
<feature type="disulfide bond" evidence="12">
    <location>
        <begin position="279"/>
        <end position="297"/>
    </location>
</feature>
<organism evidence="14 15">
    <name type="scientific">Meganyctiphanes norvegica</name>
    <name type="common">Northern krill</name>
    <name type="synonym">Thysanopoda norvegica</name>
    <dbReference type="NCBI Taxonomy" id="48144"/>
    <lineage>
        <taxon>Eukaryota</taxon>
        <taxon>Metazoa</taxon>
        <taxon>Ecdysozoa</taxon>
        <taxon>Arthropoda</taxon>
        <taxon>Crustacea</taxon>
        <taxon>Multicrustacea</taxon>
        <taxon>Malacostraca</taxon>
        <taxon>Eumalacostraca</taxon>
        <taxon>Eucarida</taxon>
        <taxon>Euphausiacea</taxon>
        <taxon>Euphausiidae</taxon>
        <taxon>Meganyctiphanes</taxon>
    </lineage>
</organism>
<evidence type="ECO:0000313" key="15">
    <source>
        <dbReference type="Proteomes" id="UP001497623"/>
    </source>
</evidence>
<feature type="disulfide bond" evidence="12">
    <location>
        <begin position="356"/>
        <end position="368"/>
    </location>
</feature>
<reference evidence="14 15" key="1">
    <citation type="submission" date="2024-05" db="EMBL/GenBank/DDBJ databases">
        <authorList>
            <person name="Wallberg A."/>
        </authorList>
    </citation>
    <scope>NUCLEOTIDE SEQUENCE [LARGE SCALE GENOMIC DNA]</scope>
</reference>
<protein>
    <submittedName>
        <fullName evidence="14">Uncharacterized protein</fullName>
    </submittedName>
</protein>
<dbReference type="PROSITE" id="PS01209">
    <property type="entry name" value="LDLRA_1"/>
    <property type="match status" value="2"/>
</dbReference>
<dbReference type="Gene3D" id="4.10.400.10">
    <property type="entry name" value="Low-density Lipoprotein Receptor"/>
    <property type="match status" value="5"/>
</dbReference>
<dbReference type="InterPro" id="IPR002172">
    <property type="entry name" value="LDrepeatLR_classA_rpt"/>
</dbReference>
<evidence type="ECO:0000256" key="13">
    <source>
        <dbReference type="PROSITE-ProRule" id="PRU00461"/>
    </source>
</evidence>
<dbReference type="Gene3D" id="2.120.10.30">
    <property type="entry name" value="TolB, C-terminal domain"/>
    <property type="match status" value="1"/>
</dbReference>
<evidence type="ECO:0000256" key="8">
    <source>
        <dbReference type="ARBA" id="ARBA00023136"/>
    </source>
</evidence>
<feature type="disulfide bond" evidence="12">
    <location>
        <begin position="363"/>
        <end position="381"/>
    </location>
</feature>
<dbReference type="Pfam" id="PF00057">
    <property type="entry name" value="Ldl_recept_a"/>
    <property type="match status" value="4"/>
</dbReference>
<dbReference type="AlphaFoldDB" id="A0AAV2R9R6"/>
<feature type="repeat" description="LDL-receptor class B" evidence="13">
    <location>
        <begin position="88"/>
        <end position="131"/>
    </location>
</feature>
<dbReference type="Pfam" id="PF00058">
    <property type="entry name" value="Ldl_recept_b"/>
    <property type="match status" value="1"/>
</dbReference>
<evidence type="ECO:0000256" key="2">
    <source>
        <dbReference type="ARBA" id="ARBA00022536"/>
    </source>
</evidence>
<evidence type="ECO:0000256" key="5">
    <source>
        <dbReference type="ARBA" id="ARBA00022729"/>
    </source>
</evidence>
<gene>
    <name evidence="14" type="ORF">MNOR_LOCUS21646</name>
</gene>
<comment type="subcellular location">
    <subcellularLocation>
        <location evidence="1">Membrane</location>
        <topology evidence="1">Single-pass membrane protein</topology>
    </subcellularLocation>
</comment>
<feature type="disulfide bond" evidence="12">
    <location>
        <begin position="375"/>
        <end position="390"/>
    </location>
</feature>
<keyword evidence="9 12" id="KW-1015">Disulfide bond</keyword>
<keyword evidence="3" id="KW-0254">Endocytosis</keyword>
<dbReference type="GO" id="GO:0043235">
    <property type="term" value="C:receptor complex"/>
    <property type="evidence" value="ECO:0007669"/>
    <property type="project" value="TreeGrafter"/>
</dbReference>
<dbReference type="PROSITE" id="PS51120">
    <property type="entry name" value="LDLRB"/>
    <property type="match status" value="2"/>
</dbReference>
<dbReference type="PANTHER" id="PTHR22722">
    <property type="entry name" value="LOW-DENSITY LIPOPROTEIN RECEPTOR-RELATED PROTEIN 2-RELATED"/>
    <property type="match status" value="1"/>
</dbReference>
<dbReference type="FunFam" id="4.10.400.10:FF:000005">
    <property type="entry name" value="low-density lipoprotein receptor-related protein 1B"/>
    <property type="match status" value="1"/>
</dbReference>
<dbReference type="Proteomes" id="UP001497623">
    <property type="component" value="Unassembled WGS sequence"/>
</dbReference>
<dbReference type="SMART" id="SM00135">
    <property type="entry name" value="LY"/>
    <property type="match status" value="3"/>
</dbReference>
<feature type="non-terminal residue" evidence="14">
    <location>
        <position position="1"/>
    </location>
</feature>
<evidence type="ECO:0000256" key="1">
    <source>
        <dbReference type="ARBA" id="ARBA00004167"/>
    </source>
</evidence>
<dbReference type="SUPFAM" id="SSF63825">
    <property type="entry name" value="YWTD domain"/>
    <property type="match status" value="1"/>
</dbReference>
<dbReference type="PROSITE" id="PS50068">
    <property type="entry name" value="LDLRA_2"/>
    <property type="match status" value="5"/>
</dbReference>
<keyword evidence="7" id="KW-1133">Transmembrane helix</keyword>
<comment type="caution">
    <text evidence="14">The sequence shown here is derived from an EMBL/GenBank/DDBJ whole genome shotgun (WGS) entry which is preliminary data.</text>
</comment>
<dbReference type="GO" id="GO:0006897">
    <property type="term" value="P:endocytosis"/>
    <property type="evidence" value="ECO:0007669"/>
    <property type="project" value="UniProtKB-KW"/>
</dbReference>
<keyword evidence="8" id="KW-0472">Membrane</keyword>